<reference evidence="3" key="1">
    <citation type="submission" date="2016-06" db="UniProtKB">
        <authorList>
            <consortium name="WormBaseParasite"/>
        </authorList>
    </citation>
    <scope>IDENTIFICATION</scope>
</reference>
<evidence type="ECO:0000313" key="3">
    <source>
        <dbReference type="WBParaSite" id="GPUH_0001375001-mRNA-1"/>
    </source>
</evidence>
<dbReference type="EMBL" id="UYRT01080517">
    <property type="protein sequence ID" value="VDN22891.1"/>
    <property type="molecule type" value="Genomic_DNA"/>
</dbReference>
<reference evidence="1 2" key="2">
    <citation type="submission" date="2018-11" db="EMBL/GenBank/DDBJ databases">
        <authorList>
            <consortium name="Pathogen Informatics"/>
        </authorList>
    </citation>
    <scope>NUCLEOTIDE SEQUENCE [LARGE SCALE GENOMIC DNA]</scope>
</reference>
<gene>
    <name evidence="1" type="ORF">GPUH_LOCUS13735</name>
</gene>
<protein>
    <submittedName>
        <fullName evidence="3">Suf domain-containing protein</fullName>
    </submittedName>
</protein>
<organism evidence="3">
    <name type="scientific">Gongylonema pulchrum</name>
    <dbReference type="NCBI Taxonomy" id="637853"/>
    <lineage>
        <taxon>Eukaryota</taxon>
        <taxon>Metazoa</taxon>
        <taxon>Ecdysozoa</taxon>
        <taxon>Nematoda</taxon>
        <taxon>Chromadorea</taxon>
        <taxon>Rhabditida</taxon>
        <taxon>Spirurina</taxon>
        <taxon>Spiruromorpha</taxon>
        <taxon>Spiruroidea</taxon>
        <taxon>Gongylonematidae</taxon>
        <taxon>Gongylonema</taxon>
    </lineage>
</organism>
<evidence type="ECO:0000313" key="2">
    <source>
        <dbReference type="Proteomes" id="UP000271098"/>
    </source>
</evidence>
<name>A0A183DYE4_9BILA</name>
<sequence length="79" mass="8867">MNLTDVVPFSITQPTPYFMPAASTIRVPPPPINPATPMIRFPIPPFSQTALALRDALEMVPPGYSANITHINRKYILWY</sequence>
<dbReference type="Proteomes" id="UP000271098">
    <property type="component" value="Unassembled WGS sequence"/>
</dbReference>
<dbReference type="AlphaFoldDB" id="A0A183DYE4"/>
<dbReference type="OrthoDB" id="5919013at2759"/>
<proteinExistence type="predicted"/>
<accession>A0A183DYE4</accession>
<evidence type="ECO:0000313" key="1">
    <source>
        <dbReference type="EMBL" id="VDN22891.1"/>
    </source>
</evidence>
<keyword evidence="2" id="KW-1185">Reference proteome</keyword>
<dbReference type="WBParaSite" id="GPUH_0001375001-mRNA-1">
    <property type="protein sequence ID" value="GPUH_0001375001-mRNA-1"/>
    <property type="gene ID" value="GPUH_0001375001"/>
</dbReference>